<evidence type="ECO:0000256" key="13">
    <source>
        <dbReference type="ARBA" id="ARBA00034003"/>
    </source>
</evidence>
<protein>
    <recommendedName>
        <fullName evidence="14">Probable DNA ligase</fullName>
        <ecNumber evidence="14">6.5.1.1</ecNumber>
    </recommendedName>
    <alternativeName>
        <fullName evidence="14">Polydeoxyribonucleotide synthase [ATP]</fullName>
    </alternativeName>
</protein>
<evidence type="ECO:0000259" key="17">
    <source>
        <dbReference type="PROSITE" id="PS50160"/>
    </source>
</evidence>
<dbReference type="InterPro" id="IPR000977">
    <property type="entry name" value="DNA_ligase_ATP-dep"/>
</dbReference>
<dbReference type="EC" id="6.5.1.1" evidence="14"/>
<dbReference type="EMBL" id="LCKM01000009">
    <property type="protein sequence ID" value="KKT99120.1"/>
    <property type="molecule type" value="Genomic_DNA"/>
</dbReference>
<evidence type="ECO:0000256" key="3">
    <source>
        <dbReference type="ARBA" id="ARBA00022618"/>
    </source>
</evidence>
<keyword evidence="5 14" id="KW-0479">Metal-binding</keyword>
<dbReference type="NCBIfam" id="TIGR00574">
    <property type="entry name" value="dnl1"/>
    <property type="match status" value="1"/>
</dbReference>
<dbReference type="PROSITE" id="PS00697">
    <property type="entry name" value="DNA_LIGASE_A1"/>
    <property type="match status" value="1"/>
</dbReference>
<dbReference type="InterPro" id="IPR012308">
    <property type="entry name" value="DNA_ligase_ATP-dep_N"/>
</dbReference>
<dbReference type="GO" id="GO:0046872">
    <property type="term" value="F:metal ion binding"/>
    <property type="evidence" value="ECO:0007669"/>
    <property type="project" value="UniProtKB-KW"/>
</dbReference>
<organism evidence="18 19">
    <name type="scientific">Candidatus Collierbacteria bacterium GW2011_GWC2_45_15</name>
    <dbReference type="NCBI Taxonomy" id="1618394"/>
    <lineage>
        <taxon>Bacteria</taxon>
        <taxon>Candidatus Collieribacteriota</taxon>
    </lineage>
</organism>
<feature type="binding site" evidence="14">
    <location>
        <position position="297"/>
    </location>
    <ligand>
        <name>ATP</name>
        <dbReference type="ChEBI" id="CHEBI:30616"/>
    </ligand>
</feature>
<dbReference type="InterPro" id="IPR050191">
    <property type="entry name" value="ATP-dep_DNA_ligase"/>
</dbReference>
<dbReference type="Gene3D" id="2.40.50.140">
    <property type="entry name" value="Nucleic acid-binding proteins"/>
    <property type="match status" value="1"/>
</dbReference>
<dbReference type="GO" id="GO:0006281">
    <property type="term" value="P:DNA repair"/>
    <property type="evidence" value="ECO:0007669"/>
    <property type="project" value="UniProtKB-UniRule"/>
</dbReference>
<dbReference type="PANTHER" id="PTHR45674">
    <property type="entry name" value="DNA LIGASE 1/3 FAMILY MEMBER"/>
    <property type="match status" value="1"/>
</dbReference>
<dbReference type="Pfam" id="PF04679">
    <property type="entry name" value="DNA_ligase_A_C"/>
    <property type="match status" value="1"/>
</dbReference>
<evidence type="ECO:0000256" key="10">
    <source>
        <dbReference type="ARBA" id="ARBA00023172"/>
    </source>
</evidence>
<feature type="binding site" evidence="14">
    <location>
        <position position="418"/>
    </location>
    <ligand>
        <name>ATP</name>
        <dbReference type="ChEBI" id="CHEBI:30616"/>
    </ligand>
</feature>
<dbReference type="Gene3D" id="1.10.3260.10">
    <property type="entry name" value="DNA ligase, ATP-dependent, N-terminal domain"/>
    <property type="match status" value="1"/>
</dbReference>
<gene>
    <name evidence="14" type="primary">lig</name>
    <name evidence="18" type="ORF">UW99_C0009G0014</name>
</gene>
<dbReference type="GO" id="GO:0003910">
    <property type="term" value="F:DNA ligase (ATP) activity"/>
    <property type="evidence" value="ECO:0007669"/>
    <property type="project" value="UniProtKB-UniRule"/>
</dbReference>
<feature type="active site" description="N6-AMP-lysine intermediate" evidence="14">
    <location>
        <position position="246"/>
    </location>
</feature>
<evidence type="ECO:0000256" key="9">
    <source>
        <dbReference type="ARBA" id="ARBA00022842"/>
    </source>
</evidence>
<keyword evidence="3 14" id="KW-0132">Cell division</keyword>
<dbReference type="GO" id="GO:0006310">
    <property type="term" value="P:DNA recombination"/>
    <property type="evidence" value="ECO:0007669"/>
    <property type="project" value="UniProtKB-UniRule"/>
</dbReference>
<dbReference type="Gene3D" id="3.30.470.30">
    <property type="entry name" value="DNA ligase/mRNA capping enzyme"/>
    <property type="match status" value="1"/>
</dbReference>
<accession>A0A0G1LT96</accession>
<evidence type="ECO:0000256" key="16">
    <source>
        <dbReference type="RuleBase" id="RU004196"/>
    </source>
</evidence>
<keyword evidence="8 14" id="KW-0067">ATP-binding</keyword>
<evidence type="ECO:0000256" key="11">
    <source>
        <dbReference type="ARBA" id="ARBA00023204"/>
    </source>
</evidence>
<evidence type="ECO:0000256" key="12">
    <source>
        <dbReference type="ARBA" id="ARBA00023306"/>
    </source>
</evidence>
<keyword evidence="7 14" id="KW-0227">DNA damage</keyword>
<dbReference type="Pfam" id="PF04675">
    <property type="entry name" value="DNA_ligase_A_N"/>
    <property type="match status" value="1"/>
</dbReference>
<comment type="caution">
    <text evidence="18">The sequence shown here is derived from an EMBL/GenBank/DDBJ whole genome shotgun (WGS) entry which is preliminary data.</text>
</comment>
<name>A0A0G1LT96_9BACT</name>
<evidence type="ECO:0000313" key="19">
    <source>
        <dbReference type="Proteomes" id="UP000034214"/>
    </source>
</evidence>
<dbReference type="SUPFAM" id="SSF50249">
    <property type="entry name" value="Nucleic acid-binding proteins"/>
    <property type="match status" value="1"/>
</dbReference>
<dbReference type="PROSITE" id="PS50160">
    <property type="entry name" value="DNA_LIGASE_A3"/>
    <property type="match status" value="1"/>
</dbReference>
<evidence type="ECO:0000256" key="6">
    <source>
        <dbReference type="ARBA" id="ARBA00022741"/>
    </source>
</evidence>
<keyword evidence="12 14" id="KW-0131">Cell cycle</keyword>
<dbReference type="Proteomes" id="UP000034214">
    <property type="component" value="Unassembled WGS sequence"/>
</dbReference>
<dbReference type="GO" id="GO:0003677">
    <property type="term" value="F:DNA binding"/>
    <property type="evidence" value="ECO:0007669"/>
    <property type="project" value="InterPro"/>
</dbReference>
<evidence type="ECO:0000256" key="8">
    <source>
        <dbReference type="ARBA" id="ARBA00022840"/>
    </source>
</evidence>
<dbReference type="Pfam" id="PF01068">
    <property type="entry name" value="DNA_ligase_A_M"/>
    <property type="match status" value="1"/>
</dbReference>
<dbReference type="AlphaFoldDB" id="A0A0G1LT96"/>
<comment type="cofactor">
    <cofactor evidence="14">
        <name>Mg(2+)</name>
        <dbReference type="ChEBI" id="CHEBI:18420"/>
    </cofactor>
</comment>
<dbReference type="InterPro" id="IPR012310">
    <property type="entry name" value="DNA_ligase_ATP-dep_cent"/>
</dbReference>
<feature type="binding site" evidence="14">
    <location>
        <position position="244"/>
    </location>
    <ligand>
        <name>ATP</name>
        <dbReference type="ChEBI" id="CHEBI:30616"/>
    </ligand>
</feature>
<dbReference type="InterPro" id="IPR022865">
    <property type="entry name" value="DNA_ligae_ATP-dep_bac/arc"/>
</dbReference>
<dbReference type="GO" id="GO:0071897">
    <property type="term" value="P:DNA biosynthetic process"/>
    <property type="evidence" value="ECO:0007669"/>
    <property type="project" value="InterPro"/>
</dbReference>
<evidence type="ECO:0000256" key="7">
    <source>
        <dbReference type="ARBA" id="ARBA00022763"/>
    </source>
</evidence>
<keyword evidence="9 14" id="KW-0460">Magnesium</keyword>
<feature type="binding site" evidence="14">
    <location>
        <position position="268"/>
    </location>
    <ligand>
        <name>ATP</name>
        <dbReference type="ChEBI" id="CHEBI:30616"/>
    </ligand>
</feature>
<sequence length="569" mass="64226">MKFKDFVVYLERLEKTSSRLAITDILVELLRKLEAGESRVAMYLIVGRVAPDFEPIEFGMAVKMVIRAVALATDKKPEVVERAYKSKGDMGILVKEMEFGVEGGGMNLIQVHENLLNMANDSGTGSQERKVESLKQLLVSMSPDERKYVVRIVLGKLRLGFSSKTIFDALSQMEEGNKSLRKALDERFQIFPDVGLLVEQIKESGMAGLSKIKIKSGVPVVPALCQRLNSYQEIVSKMKDVAVERKYDGTRVQIHFNRKSGEVRTYTRNLEETSKMFPELVQMGDWIEADDVILDSEAVGIDPVTQKVMPFQVTITRKRKHGIEETSKSVPLRFFVFDILAKNGESLIEKPYSERREILSELIRPNIVVVVDEYVRADDPREVEKMHEQYLKEGYEGAVIKKWDGAYLPGRQGWNWVKIKEVEGTTGKLADTFDLVVMGYYYGRGKRTGFGIGAFLTGLRKGDKWVSMAKVGTGLSDDDFRELKKKLEKHTVAEKPENYDVSGNLLADVWVDPAVVVEIAADELTKSPVHAGGLALRFPRLIKFRDDKGPAQATTWKEMEEIARLSQVK</sequence>
<dbReference type="HAMAP" id="MF_00407">
    <property type="entry name" value="DNA_ligase"/>
    <property type="match status" value="1"/>
</dbReference>
<dbReference type="PANTHER" id="PTHR45674:SF4">
    <property type="entry name" value="DNA LIGASE 1"/>
    <property type="match status" value="1"/>
</dbReference>
<keyword evidence="11 14" id="KW-0234">DNA repair</keyword>
<dbReference type="SUPFAM" id="SSF56091">
    <property type="entry name" value="DNA ligase/mRNA capping enzyme, catalytic domain"/>
    <property type="match status" value="1"/>
</dbReference>
<comment type="function">
    <text evidence="14">DNA ligase that seals nicks in double-stranded DNA during DNA replication, DNA recombination and DNA repair.</text>
</comment>
<evidence type="ECO:0000256" key="4">
    <source>
        <dbReference type="ARBA" id="ARBA00022705"/>
    </source>
</evidence>
<dbReference type="GO" id="GO:0051301">
    <property type="term" value="P:cell division"/>
    <property type="evidence" value="ECO:0007669"/>
    <property type="project" value="UniProtKB-KW"/>
</dbReference>
<feature type="binding site" evidence="14">
    <location>
        <position position="337"/>
    </location>
    <ligand>
        <name>ATP</name>
        <dbReference type="ChEBI" id="CHEBI:30616"/>
    </ligand>
</feature>
<evidence type="ECO:0000313" key="18">
    <source>
        <dbReference type="EMBL" id="KKT99120.1"/>
    </source>
</evidence>
<evidence type="ECO:0000256" key="1">
    <source>
        <dbReference type="ARBA" id="ARBA00007572"/>
    </source>
</evidence>
<dbReference type="GO" id="GO:0006273">
    <property type="term" value="P:lagging strand elongation"/>
    <property type="evidence" value="ECO:0007669"/>
    <property type="project" value="TreeGrafter"/>
</dbReference>
<dbReference type="InterPro" id="IPR012340">
    <property type="entry name" value="NA-bd_OB-fold"/>
</dbReference>
<proteinExistence type="inferred from homology"/>
<reference evidence="18 19" key="1">
    <citation type="journal article" date="2015" name="Nature">
        <title>rRNA introns, odd ribosomes, and small enigmatic genomes across a large radiation of phyla.</title>
        <authorList>
            <person name="Brown C.T."/>
            <person name="Hug L.A."/>
            <person name="Thomas B.C."/>
            <person name="Sharon I."/>
            <person name="Castelle C.J."/>
            <person name="Singh A."/>
            <person name="Wilkins M.J."/>
            <person name="Williams K.H."/>
            <person name="Banfield J.F."/>
        </authorList>
    </citation>
    <scope>NUCLEOTIDE SEQUENCE [LARGE SCALE GENOMIC DNA]</scope>
</reference>
<dbReference type="SUPFAM" id="SSF117018">
    <property type="entry name" value="ATP-dependent DNA ligase DNA-binding domain"/>
    <property type="match status" value="1"/>
</dbReference>
<dbReference type="GO" id="GO:0005524">
    <property type="term" value="F:ATP binding"/>
    <property type="evidence" value="ECO:0007669"/>
    <property type="project" value="UniProtKB-UniRule"/>
</dbReference>
<keyword evidence="4 14" id="KW-0235">DNA replication</keyword>
<keyword evidence="10 14" id="KW-0233">DNA recombination</keyword>
<evidence type="ECO:0000256" key="5">
    <source>
        <dbReference type="ARBA" id="ARBA00022723"/>
    </source>
</evidence>
<feature type="binding site" evidence="14">
    <location>
        <position position="251"/>
    </location>
    <ligand>
        <name>ATP</name>
        <dbReference type="ChEBI" id="CHEBI:30616"/>
    </ligand>
</feature>
<evidence type="ECO:0000256" key="2">
    <source>
        <dbReference type="ARBA" id="ARBA00022598"/>
    </source>
</evidence>
<evidence type="ECO:0000256" key="15">
    <source>
        <dbReference type="RuleBase" id="RU000617"/>
    </source>
</evidence>
<dbReference type="InterPro" id="IPR016059">
    <property type="entry name" value="DNA_ligase_ATP-dep_CS"/>
</dbReference>
<comment type="caution">
    <text evidence="14">Lacks conserved residue(s) required for the propagation of feature annotation.</text>
</comment>
<evidence type="ECO:0000256" key="14">
    <source>
        <dbReference type="HAMAP-Rule" id="MF_00407"/>
    </source>
</evidence>
<comment type="similarity">
    <text evidence="1 14 16">Belongs to the ATP-dependent DNA ligase family.</text>
</comment>
<feature type="domain" description="ATP-dependent DNA ligase family profile" evidence="17">
    <location>
        <begin position="325"/>
        <end position="449"/>
    </location>
</feature>
<keyword evidence="2 14" id="KW-0436">Ligase</keyword>
<dbReference type="InterPro" id="IPR012309">
    <property type="entry name" value="DNA_ligase_ATP-dep_C"/>
</dbReference>
<comment type="catalytic activity">
    <reaction evidence="13 14 15">
        <text>ATP + (deoxyribonucleotide)n-3'-hydroxyl + 5'-phospho-(deoxyribonucleotide)m = (deoxyribonucleotide)n+m + AMP + diphosphate.</text>
        <dbReference type="EC" id="6.5.1.1"/>
    </reaction>
</comment>
<keyword evidence="6 14" id="KW-0547">Nucleotide-binding</keyword>
<dbReference type="InterPro" id="IPR036599">
    <property type="entry name" value="DNA_ligase_N_sf"/>
</dbReference>